<comment type="similarity">
    <text evidence="1">Belongs to the GppA/Ppx family.</text>
</comment>
<dbReference type="GO" id="GO:0016462">
    <property type="term" value="F:pyrophosphatase activity"/>
    <property type="evidence" value="ECO:0007669"/>
    <property type="project" value="TreeGrafter"/>
</dbReference>
<evidence type="ECO:0000313" key="5">
    <source>
        <dbReference type="Proteomes" id="UP000078582"/>
    </source>
</evidence>
<dbReference type="SUPFAM" id="SSF53067">
    <property type="entry name" value="Actin-like ATPase domain"/>
    <property type="match status" value="2"/>
</dbReference>
<feature type="domain" description="Ppx/GppA phosphatase C-terminal" evidence="3">
    <location>
        <begin position="321"/>
        <end position="471"/>
    </location>
</feature>
<dbReference type="Gene3D" id="3.30.420.150">
    <property type="entry name" value="Exopolyphosphatase. Domain 2"/>
    <property type="match status" value="1"/>
</dbReference>
<evidence type="ECO:0000256" key="1">
    <source>
        <dbReference type="ARBA" id="ARBA00007125"/>
    </source>
</evidence>
<dbReference type="InterPro" id="IPR050273">
    <property type="entry name" value="GppA/Ppx_hydrolase"/>
</dbReference>
<organism evidence="4 5">
    <name type="scientific">Loigolactobacillus backii</name>
    <dbReference type="NCBI Taxonomy" id="375175"/>
    <lineage>
        <taxon>Bacteria</taxon>
        <taxon>Bacillati</taxon>
        <taxon>Bacillota</taxon>
        <taxon>Bacilli</taxon>
        <taxon>Lactobacillales</taxon>
        <taxon>Lactobacillaceae</taxon>
        <taxon>Loigolactobacillus</taxon>
    </lineage>
</organism>
<dbReference type="EMBL" id="CP014873">
    <property type="protein sequence ID" value="ANK61554.1"/>
    <property type="molecule type" value="Genomic_DNA"/>
</dbReference>
<dbReference type="PANTHER" id="PTHR30005:SF0">
    <property type="entry name" value="RETROGRADE REGULATION PROTEIN 2"/>
    <property type="match status" value="1"/>
</dbReference>
<dbReference type="AlphaFoldDB" id="A0A192GYF7"/>
<proteinExistence type="inferred from homology"/>
<evidence type="ECO:0000259" key="3">
    <source>
        <dbReference type="Pfam" id="PF21447"/>
    </source>
</evidence>
<dbReference type="InterPro" id="IPR003695">
    <property type="entry name" value="Ppx_GppA_N"/>
</dbReference>
<dbReference type="Gene3D" id="1.10.3210.10">
    <property type="entry name" value="Hypothetical protein af1432"/>
    <property type="match status" value="1"/>
</dbReference>
<dbReference type="GeneID" id="42980911"/>
<dbReference type="STRING" id="375175.AYR53_01495"/>
<evidence type="ECO:0000313" key="4">
    <source>
        <dbReference type="EMBL" id="ANK61554.1"/>
    </source>
</evidence>
<dbReference type="Proteomes" id="UP000078582">
    <property type="component" value="Chromosome"/>
</dbReference>
<dbReference type="OrthoDB" id="9814545at2"/>
<gene>
    <name evidence="4" type="ORF">AYR53_01495</name>
</gene>
<sequence length="509" mass="57313">MAKAKLFGAIVMSAQSIDLTIVNLRNLETVERVSAPVALGDRLFTEGGIDYDVVDEAVSALRGFQQLMTDDGVTDERVVASHTITDAENISYVRDQIYTKTGLTVHFMTVSEELMFRYQAAAAYLPNFRELIDEGTVLIQIGASSITLMVFQAGELTLTRELQLGPMQVAQKMAQLEHQVDTYEDVLADYLHSKLLDVWRLLPEKQFKQVILMGSKLTLLENLIPENKRALALSHADFNQRFDQVMTLSDQELEDQEQLPEMEVNEVAPTFLLLNELFDTMQIETVWVSNIKLLDGFVVHHAAETGQLKLNWDFNETMISAAKNLAKRYQVDQAHQKKVLTFAVQLFDRLRKIHGLGPRERLLLQLAAILQDTGLYLDANQHAFHSEYIIRASEVLGLDLTEQFAVAAIARYHSSRAPSAGLSHLSRLPLEARLTIAKLAAILRLADALDDSHRAKISKISVSIRKQTFTVTATANDDIELEKWTFSQKGTFFREVFGLQPILKRKGTL</sequence>
<reference evidence="4 5" key="1">
    <citation type="submission" date="2016-03" db="EMBL/GenBank/DDBJ databases">
        <title>Pediococcus and Lactobacillus from brewery environment - whole genome sequencing and assembly.</title>
        <authorList>
            <person name="Behr J."/>
            <person name="Geissler A.J."/>
            <person name="Vogel R.F."/>
        </authorList>
    </citation>
    <scope>NUCLEOTIDE SEQUENCE [LARGE SCALE GENOMIC DNA]</scope>
    <source>
        <strain evidence="4 5">TMW 1.1989</strain>
    </source>
</reference>
<dbReference type="InterPro" id="IPR043129">
    <property type="entry name" value="ATPase_NBD"/>
</dbReference>
<dbReference type="InterPro" id="IPR048950">
    <property type="entry name" value="Ppx_GppA_C"/>
</dbReference>
<dbReference type="Pfam" id="PF21447">
    <property type="entry name" value="Ppx-GppA_III"/>
    <property type="match status" value="1"/>
</dbReference>
<feature type="domain" description="Ppx/GppA phosphatase N-terminal" evidence="2">
    <location>
        <begin position="27"/>
        <end position="300"/>
    </location>
</feature>
<name>A0A192GYF7_9LACO</name>
<dbReference type="RefSeq" id="WP_068279707.1">
    <property type="nucleotide sequence ID" value="NZ_CP014873.1"/>
</dbReference>
<dbReference type="SUPFAM" id="SSF109604">
    <property type="entry name" value="HD-domain/PDEase-like"/>
    <property type="match status" value="1"/>
</dbReference>
<dbReference type="Pfam" id="PF02541">
    <property type="entry name" value="Ppx-GppA"/>
    <property type="match status" value="1"/>
</dbReference>
<keyword evidence="5" id="KW-1185">Reference proteome</keyword>
<evidence type="ECO:0000259" key="2">
    <source>
        <dbReference type="Pfam" id="PF02541"/>
    </source>
</evidence>
<dbReference type="Gene3D" id="3.30.420.40">
    <property type="match status" value="1"/>
</dbReference>
<accession>A0A192GYF7</accession>
<dbReference type="PANTHER" id="PTHR30005">
    <property type="entry name" value="EXOPOLYPHOSPHATASE"/>
    <property type="match status" value="1"/>
</dbReference>
<protein>
    <submittedName>
        <fullName evidence="4">Exopolyphosphatase</fullName>
    </submittedName>
</protein>